<accession>A0A0K8RI95</accession>
<dbReference type="InterPro" id="IPR001590">
    <property type="entry name" value="Peptidase_M12B"/>
</dbReference>
<dbReference type="InterPro" id="IPR024079">
    <property type="entry name" value="MetalloPept_cat_dom_sf"/>
</dbReference>
<dbReference type="PROSITE" id="PS50215">
    <property type="entry name" value="ADAM_MEPRO"/>
    <property type="match status" value="1"/>
</dbReference>
<dbReference type="GO" id="GO:0006509">
    <property type="term" value="P:membrane protein ectodomain proteolysis"/>
    <property type="evidence" value="ECO:0007669"/>
    <property type="project" value="TreeGrafter"/>
</dbReference>
<evidence type="ECO:0000259" key="7">
    <source>
        <dbReference type="PROSITE" id="PS50215"/>
    </source>
</evidence>
<feature type="binding site" evidence="5">
    <location>
        <position position="319"/>
    </location>
    <ligand>
        <name>Zn(2+)</name>
        <dbReference type="ChEBI" id="CHEBI:29105"/>
        <note>catalytic</note>
    </ligand>
</feature>
<proteinExistence type="evidence at transcript level"/>
<protein>
    <submittedName>
        <fullName evidence="8">Putative metalloprotease</fullName>
    </submittedName>
</protein>
<keyword evidence="1 8" id="KW-0645">Protease</keyword>
<evidence type="ECO:0000256" key="3">
    <source>
        <dbReference type="ARBA" id="ARBA00022833"/>
    </source>
</evidence>
<feature type="chain" id="PRO_5005517738" evidence="6">
    <location>
        <begin position="17"/>
        <end position="471"/>
    </location>
</feature>
<feature type="binding site" evidence="5">
    <location>
        <position position="325"/>
    </location>
    <ligand>
        <name>Zn(2+)</name>
        <dbReference type="ChEBI" id="CHEBI:29105"/>
        <note>catalytic</note>
    </ligand>
</feature>
<evidence type="ECO:0000256" key="1">
    <source>
        <dbReference type="ARBA" id="ARBA00022670"/>
    </source>
</evidence>
<dbReference type="PANTHER" id="PTHR11905:SF159">
    <property type="entry name" value="ADAM METALLOPROTEASE"/>
    <property type="match status" value="1"/>
</dbReference>
<dbReference type="Gene3D" id="3.40.390.10">
    <property type="entry name" value="Collagenase (Catalytic Domain)"/>
    <property type="match status" value="1"/>
</dbReference>
<dbReference type="PANTHER" id="PTHR11905">
    <property type="entry name" value="ADAM A DISINTEGRIN AND METALLOPROTEASE DOMAIN"/>
    <property type="match status" value="1"/>
</dbReference>
<comment type="caution">
    <text evidence="5">Lacks conserved residue(s) required for the propagation of feature annotation.</text>
</comment>
<name>A0A0K8RI95_IXORI</name>
<evidence type="ECO:0000256" key="6">
    <source>
        <dbReference type="SAM" id="SignalP"/>
    </source>
</evidence>
<keyword evidence="2" id="KW-0378">Hydrolase</keyword>
<keyword evidence="4 8" id="KW-0482">Metalloprotease</keyword>
<dbReference type="EMBL" id="GADI01002936">
    <property type="protein sequence ID" value="JAA70872.1"/>
    <property type="molecule type" value="mRNA"/>
</dbReference>
<sequence length="471" mass="53610">MYLEMLLIVSVAVAHADIVYPVLIESRSDSSQGAVRVTEDFTLNLEESSILGDNLFFTDTLNREVTHEMMDTTYLRNIVYENSEHAASVTVTKTPTGIEMEGYLNFTHGIKPLRINDRFGRIPHKIFPLPKLEERIDLDLTVEEPLYESPQPRGDAKPPDVWRPEMYIMFDSSINEYLRGMKRLQVLYIIRLMNIVNAIFKKNKKPRINLQLVGIYRFQTRKDEPFIVEEDGLIEGHESLRAFGEFTKNASFARPADFYFLLVGRRLGKRNKTTKKISANILGCAYSGRICCEGLNVGMAVQIPLLYASFQTIAHEIGHVLGSTHDGNGPVQGIEGHPGAETCKKTQTYMMGRAKGPPYEFSNCSEEEMTFILRLRGEECWKTESNYDLFNVTKEVAGSKITPEKYCYRINPELYNSANIDECVIKCMNKKSKEPKTYPAPFGYPCGNGKRCWFGRCEDITNITQSDKCAK</sequence>
<evidence type="ECO:0000256" key="4">
    <source>
        <dbReference type="ARBA" id="ARBA00023049"/>
    </source>
</evidence>
<organism evidence="8">
    <name type="scientific">Ixodes ricinus</name>
    <name type="common">Common tick</name>
    <name type="synonym">Acarus ricinus</name>
    <dbReference type="NCBI Taxonomy" id="34613"/>
    <lineage>
        <taxon>Eukaryota</taxon>
        <taxon>Metazoa</taxon>
        <taxon>Ecdysozoa</taxon>
        <taxon>Arthropoda</taxon>
        <taxon>Chelicerata</taxon>
        <taxon>Arachnida</taxon>
        <taxon>Acari</taxon>
        <taxon>Parasitiformes</taxon>
        <taxon>Ixodida</taxon>
        <taxon>Ixodoidea</taxon>
        <taxon>Ixodidae</taxon>
        <taxon>Ixodinae</taxon>
        <taxon>Ixodes</taxon>
    </lineage>
</organism>
<evidence type="ECO:0000313" key="8">
    <source>
        <dbReference type="EMBL" id="JAA70872.1"/>
    </source>
</evidence>
<feature type="binding site" evidence="5">
    <location>
        <position position="315"/>
    </location>
    <ligand>
        <name>Zn(2+)</name>
        <dbReference type="ChEBI" id="CHEBI:29105"/>
        <note>catalytic</note>
    </ligand>
</feature>
<dbReference type="GO" id="GO:0046872">
    <property type="term" value="F:metal ion binding"/>
    <property type="evidence" value="ECO:0007669"/>
    <property type="project" value="UniProtKB-KW"/>
</dbReference>
<dbReference type="SUPFAM" id="SSF55486">
    <property type="entry name" value="Metalloproteases ('zincins'), catalytic domain"/>
    <property type="match status" value="1"/>
</dbReference>
<feature type="signal peptide" evidence="6">
    <location>
        <begin position="1"/>
        <end position="16"/>
    </location>
</feature>
<keyword evidence="5" id="KW-0479">Metal-binding</keyword>
<reference evidence="8" key="1">
    <citation type="submission" date="2012-12" db="EMBL/GenBank/DDBJ databases">
        <title>Identification and characterization of a phenylalanine ammonia-lyase gene family in Isatis indigotica Fort.</title>
        <authorList>
            <person name="Liu Q."/>
            <person name="Chen J."/>
            <person name="Zhou X."/>
            <person name="Di P."/>
            <person name="Xiao Y."/>
            <person name="Xuan H."/>
            <person name="Zhang L."/>
            <person name="Chen W."/>
        </authorList>
    </citation>
    <scope>NUCLEOTIDE SEQUENCE</scope>
    <source>
        <tissue evidence="8">Salivary gland</tissue>
    </source>
</reference>
<dbReference type="AlphaFoldDB" id="A0A0K8RI95"/>
<feature type="active site" evidence="5">
    <location>
        <position position="316"/>
    </location>
</feature>
<keyword evidence="6" id="KW-0732">Signal</keyword>
<dbReference type="Pfam" id="PF13582">
    <property type="entry name" value="Reprolysin_3"/>
    <property type="match status" value="1"/>
</dbReference>
<evidence type="ECO:0000256" key="2">
    <source>
        <dbReference type="ARBA" id="ARBA00022801"/>
    </source>
</evidence>
<keyword evidence="3 5" id="KW-0862">Zinc</keyword>
<dbReference type="GO" id="GO:0004222">
    <property type="term" value="F:metalloendopeptidase activity"/>
    <property type="evidence" value="ECO:0007669"/>
    <property type="project" value="InterPro"/>
</dbReference>
<feature type="domain" description="Peptidase M12B" evidence="7">
    <location>
        <begin position="162"/>
        <end position="385"/>
    </location>
</feature>
<evidence type="ECO:0000256" key="5">
    <source>
        <dbReference type="PROSITE-ProRule" id="PRU00276"/>
    </source>
</evidence>